<feature type="signal peptide" evidence="1">
    <location>
        <begin position="1"/>
        <end position="20"/>
    </location>
</feature>
<proteinExistence type="predicted"/>
<gene>
    <name evidence="2" type="ORF">M9B40_02265</name>
</gene>
<evidence type="ECO:0000313" key="2">
    <source>
        <dbReference type="EMBL" id="URQ63606.1"/>
    </source>
</evidence>
<evidence type="ECO:0000313" key="3">
    <source>
        <dbReference type="Proteomes" id="UP001056381"/>
    </source>
</evidence>
<evidence type="ECO:0000256" key="1">
    <source>
        <dbReference type="SAM" id="SignalP"/>
    </source>
</evidence>
<sequence>MALFFKLIAIFLLLSLHTSAEDNKQKILVEVNFFNWKNSNSTETFENLEELKVFDPFIELRKVEIKNFQSSLKENINKIENASFLHSVAWKQQIEELETSKFVKITPFFENCFIKAYKSRFLRLVVKCASRDGFIINSSSKAELGGTYYFDHPMFGILVSLKQQ</sequence>
<keyword evidence="2" id="KW-0449">Lipoprotein</keyword>
<reference evidence="2" key="1">
    <citation type="submission" date="2022-05" db="EMBL/GenBank/DDBJ databases">
        <title>Single-amplified genomics reveal most streamlined microbe among free-living bacteria.</title>
        <authorList>
            <person name="Roda-Garcia J."/>
            <person name="Haro-Moreno J.M."/>
            <person name="Rodriguez-Valera F."/>
            <person name="Almagro-Moreno S."/>
            <person name="Lopez-Perez M."/>
        </authorList>
    </citation>
    <scope>NUCLEOTIDE SEQUENCE</scope>
    <source>
        <strain evidence="2">TMED112-D2-2</strain>
    </source>
</reference>
<organism evidence="2 3">
    <name type="scientific">SAR86 cluster bacterium</name>
    <dbReference type="NCBI Taxonomy" id="2030880"/>
    <lineage>
        <taxon>Bacteria</taxon>
        <taxon>Pseudomonadati</taxon>
        <taxon>Pseudomonadota</taxon>
        <taxon>Gammaproteobacteria</taxon>
        <taxon>SAR86 cluster</taxon>
    </lineage>
</organism>
<accession>A0A9Q8TZD4</accession>
<keyword evidence="3" id="KW-1185">Reference proteome</keyword>
<dbReference type="Proteomes" id="UP001056381">
    <property type="component" value="Chromosome"/>
</dbReference>
<keyword evidence="1" id="KW-0732">Signal</keyword>
<protein>
    <submittedName>
        <fullName evidence="2">Mlp family lipoprotein</fullName>
    </submittedName>
</protein>
<dbReference type="AlphaFoldDB" id="A0A9Q8TZD4"/>
<name>A0A9Q8TZD4_9GAMM</name>
<dbReference type="EMBL" id="CP097966">
    <property type="protein sequence ID" value="URQ63606.1"/>
    <property type="molecule type" value="Genomic_DNA"/>
</dbReference>
<feature type="chain" id="PRO_5040243273" evidence="1">
    <location>
        <begin position="21"/>
        <end position="164"/>
    </location>
</feature>